<sequence length="524" mass="55759">MRLDILPALALSGLVVTALPAGSALAQSRADAEAALTRMGLIGSASEDFSYADASWSRGRYILSDVVVRNLDIANEDIDVDGPGEMNIARMIFEAPRINSDDDVVFDAFAVEGLSMIDADGGRVEISRIAVDGPNAVMAADLARLLSGQDDFDPDWSAYRFESLGFEGFGAQGDDGEGPFDISVEQFILQDFGDVELGRMALMNVSVDAVSEGAPVAFRLGELSVTGFQSSAYSELMEAMASGAGEDEVMSAYYRSAFSPQLDLFDRFAMRGLEGSAEGVGFALDNLVGTINKAGSRYTWDFALDSARIVPDAAQEAGAQVATAIGMLGYESLELSMASSAVYDESTGRMQTVGDNYLELRDGVRLEMEQDFGGYDEYYAALPEMAERFGEGAKEAPSEDADAVLEMMAPIILYNMSLRIVDQSLLERALEAGAAAQGITTDELRMQTAAMVGMGMMSAPPEIPRPLLSQLSGALTQFINNGGSLTIDVTPPEPVSIGTIAEQVEDGTFDYNALGITFSADAPQ</sequence>
<evidence type="ECO:0000313" key="2">
    <source>
        <dbReference type="EMBL" id="GLK52767.1"/>
    </source>
</evidence>
<protein>
    <recommendedName>
        <fullName evidence="4">DUF945 domain-containing protein</fullName>
    </recommendedName>
</protein>
<feature type="chain" id="PRO_5040914681" description="DUF945 domain-containing protein" evidence="1">
    <location>
        <begin position="27"/>
        <end position="524"/>
    </location>
</feature>
<evidence type="ECO:0008006" key="4">
    <source>
        <dbReference type="Google" id="ProtNLM"/>
    </source>
</evidence>
<dbReference type="EMBL" id="BSFE01000006">
    <property type="protein sequence ID" value="GLK52767.1"/>
    <property type="molecule type" value="Genomic_DNA"/>
</dbReference>
<dbReference type="AlphaFoldDB" id="A0A9W6MP46"/>
<accession>A0A9W6MP46</accession>
<gene>
    <name evidence="2" type="ORF">GCM10017621_22750</name>
</gene>
<dbReference type="RefSeq" id="WP_271187129.1">
    <property type="nucleotide sequence ID" value="NZ_BSFE01000006.1"/>
</dbReference>
<reference evidence="2" key="2">
    <citation type="submission" date="2023-01" db="EMBL/GenBank/DDBJ databases">
        <authorList>
            <person name="Sun Q."/>
            <person name="Evtushenko L."/>
        </authorList>
    </citation>
    <scope>NUCLEOTIDE SEQUENCE</scope>
    <source>
        <strain evidence="2">VKM B-1513</strain>
    </source>
</reference>
<proteinExistence type="predicted"/>
<evidence type="ECO:0000313" key="3">
    <source>
        <dbReference type="Proteomes" id="UP001143486"/>
    </source>
</evidence>
<evidence type="ECO:0000256" key="1">
    <source>
        <dbReference type="SAM" id="SignalP"/>
    </source>
</evidence>
<keyword evidence="3" id="KW-1185">Reference proteome</keyword>
<keyword evidence="1" id="KW-0732">Signal</keyword>
<organism evidence="2 3">
    <name type="scientific">Maricaulis virginensis</name>
    <dbReference type="NCBI Taxonomy" id="144022"/>
    <lineage>
        <taxon>Bacteria</taxon>
        <taxon>Pseudomonadati</taxon>
        <taxon>Pseudomonadota</taxon>
        <taxon>Alphaproteobacteria</taxon>
        <taxon>Maricaulales</taxon>
        <taxon>Maricaulaceae</taxon>
        <taxon>Maricaulis</taxon>
    </lineage>
</organism>
<dbReference type="Proteomes" id="UP001143486">
    <property type="component" value="Unassembled WGS sequence"/>
</dbReference>
<comment type="caution">
    <text evidence="2">The sequence shown here is derived from an EMBL/GenBank/DDBJ whole genome shotgun (WGS) entry which is preliminary data.</text>
</comment>
<reference evidence="2" key="1">
    <citation type="journal article" date="2014" name="Int. J. Syst. Evol. Microbiol.">
        <title>Complete genome sequence of Corynebacterium casei LMG S-19264T (=DSM 44701T), isolated from a smear-ripened cheese.</title>
        <authorList>
            <consortium name="US DOE Joint Genome Institute (JGI-PGF)"/>
            <person name="Walter F."/>
            <person name="Albersmeier A."/>
            <person name="Kalinowski J."/>
            <person name="Ruckert C."/>
        </authorList>
    </citation>
    <scope>NUCLEOTIDE SEQUENCE</scope>
    <source>
        <strain evidence="2">VKM B-1513</strain>
    </source>
</reference>
<name>A0A9W6MP46_9PROT</name>
<feature type="signal peptide" evidence="1">
    <location>
        <begin position="1"/>
        <end position="26"/>
    </location>
</feature>